<dbReference type="EMBL" id="FOCQ01000006">
    <property type="protein sequence ID" value="SEN11377.1"/>
    <property type="molecule type" value="Genomic_DNA"/>
</dbReference>
<organism evidence="1 2">
    <name type="scientific">Lihuaxuella thermophila</name>
    <dbReference type="NCBI Taxonomy" id="1173111"/>
    <lineage>
        <taxon>Bacteria</taxon>
        <taxon>Bacillati</taxon>
        <taxon>Bacillota</taxon>
        <taxon>Bacilli</taxon>
        <taxon>Bacillales</taxon>
        <taxon>Thermoactinomycetaceae</taxon>
        <taxon>Lihuaxuella</taxon>
    </lineage>
</organism>
<accession>A0A1H8DXV5</accession>
<gene>
    <name evidence="1" type="ORF">SAMN05444955_1063</name>
</gene>
<protein>
    <submittedName>
        <fullName evidence="1">Uncharacterized protein</fullName>
    </submittedName>
</protein>
<evidence type="ECO:0000313" key="2">
    <source>
        <dbReference type="Proteomes" id="UP000199695"/>
    </source>
</evidence>
<name>A0A1H8DXV5_9BACL</name>
<keyword evidence="2" id="KW-1185">Reference proteome</keyword>
<dbReference type="RefSeq" id="WP_089967034.1">
    <property type="nucleotide sequence ID" value="NZ_FOCQ01000006.1"/>
</dbReference>
<evidence type="ECO:0000313" key="1">
    <source>
        <dbReference type="EMBL" id="SEN11377.1"/>
    </source>
</evidence>
<proteinExistence type="predicted"/>
<sequence>MVTCKIHFIGGEQLNLVGETAEFVYNKLKLETHVPGRLFILMENKKELVIFTDKVTYVEKKVLPDEAVDELRKSTNQEIYHV</sequence>
<reference evidence="1 2" key="1">
    <citation type="submission" date="2016-10" db="EMBL/GenBank/DDBJ databases">
        <authorList>
            <person name="de Groot N.N."/>
        </authorList>
    </citation>
    <scope>NUCLEOTIDE SEQUENCE [LARGE SCALE GENOMIC DNA]</scope>
    <source>
        <strain evidence="1 2">DSM 46701</strain>
    </source>
</reference>
<dbReference type="AlphaFoldDB" id="A0A1H8DXV5"/>
<dbReference type="Proteomes" id="UP000199695">
    <property type="component" value="Unassembled WGS sequence"/>
</dbReference>